<gene>
    <name evidence="2" type="ORF">TorRG33x02_251590</name>
</gene>
<dbReference type="AlphaFoldDB" id="A0A2P5DGZ4"/>
<evidence type="ECO:0000313" key="2">
    <source>
        <dbReference type="EMBL" id="PON72582.1"/>
    </source>
</evidence>
<dbReference type="InParanoid" id="A0A2P5DGZ4"/>
<accession>A0A2P5DGZ4</accession>
<protein>
    <submittedName>
        <fullName evidence="2">Uncharacterized protein</fullName>
    </submittedName>
</protein>
<evidence type="ECO:0000313" key="3">
    <source>
        <dbReference type="Proteomes" id="UP000237000"/>
    </source>
</evidence>
<feature type="compositionally biased region" description="Acidic residues" evidence="1">
    <location>
        <begin position="1"/>
        <end position="10"/>
    </location>
</feature>
<dbReference type="OrthoDB" id="1743835at2759"/>
<evidence type="ECO:0000256" key="1">
    <source>
        <dbReference type="SAM" id="MobiDB-lite"/>
    </source>
</evidence>
<proteinExistence type="predicted"/>
<name>A0A2P5DGZ4_TREOI</name>
<dbReference type="EMBL" id="JXTC01000271">
    <property type="protein sequence ID" value="PON72582.1"/>
    <property type="molecule type" value="Genomic_DNA"/>
</dbReference>
<reference evidence="3" key="1">
    <citation type="submission" date="2016-06" db="EMBL/GenBank/DDBJ databases">
        <title>Parallel loss of symbiosis genes in relatives of nitrogen-fixing non-legume Parasponia.</title>
        <authorList>
            <person name="Van Velzen R."/>
            <person name="Holmer R."/>
            <person name="Bu F."/>
            <person name="Rutten L."/>
            <person name="Van Zeijl A."/>
            <person name="Liu W."/>
            <person name="Santuari L."/>
            <person name="Cao Q."/>
            <person name="Sharma T."/>
            <person name="Shen D."/>
            <person name="Roswanjaya Y."/>
            <person name="Wardhani T."/>
            <person name="Kalhor M.S."/>
            <person name="Jansen J."/>
            <person name="Van den Hoogen J."/>
            <person name="Gungor B."/>
            <person name="Hartog M."/>
            <person name="Hontelez J."/>
            <person name="Verver J."/>
            <person name="Yang W.-C."/>
            <person name="Schijlen E."/>
            <person name="Repin R."/>
            <person name="Schilthuizen M."/>
            <person name="Schranz E."/>
            <person name="Heidstra R."/>
            <person name="Miyata K."/>
            <person name="Fedorova E."/>
            <person name="Kohlen W."/>
            <person name="Bisseling T."/>
            <person name="Smit S."/>
            <person name="Geurts R."/>
        </authorList>
    </citation>
    <scope>NUCLEOTIDE SEQUENCE [LARGE SCALE GENOMIC DNA]</scope>
    <source>
        <strain evidence="3">cv. RG33-2</strain>
    </source>
</reference>
<organism evidence="2 3">
    <name type="scientific">Trema orientale</name>
    <name type="common">Charcoal tree</name>
    <name type="synonym">Celtis orientalis</name>
    <dbReference type="NCBI Taxonomy" id="63057"/>
    <lineage>
        <taxon>Eukaryota</taxon>
        <taxon>Viridiplantae</taxon>
        <taxon>Streptophyta</taxon>
        <taxon>Embryophyta</taxon>
        <taxon>Tracheophyta</taxon>
        <taxon>Spermatophyta</taxon>
        <taxon>Magnoliopsida</taxon>
        <taxon>eudicotyledons</taxon>
        <taxon>Gunneridae</taxon>
        <taxon>Pentapetalae</taxon>
        <taxon>rosids</taxon>
        <taxon>fabids</taxon>
        <taxon>Rosales</taxon>
        <taxon>Cannabaceae</taxon>
        <taxon>Trema</taxon>
    </lineage>
</organism>
<comment type="caution">
    <text evidence="2">The sequence shown here is derived from an EMBL/GenBank/DDBJ whole genome shotgun (WGS) entry which is preliminary data.</text>
</comment>
<dbReference type="Proteomes" id="UP000237000">
    <property type="component" value="Unassembled WGS sequence"/>
</dbReference>
<sequence>MENGYGEEAENVFPSHKVDSGKPAPLTWQRKLDSNGNVPSEFSVTFEETVHMVKKKCNICDFSFLSEG</sequence>
<feature type="region of interest" description="Disordered" evidence="1">
    <location>
        <begin position="1"/>
        <end position="32"/>
    </location>
</feature>
<keyword evidence="3" id="KW-1185">Reference proteome</keyword>